<dbReference type="PANTHER" id="PTHR39338">
    <property type="entry name" value="BLL5662 PROTEIN-RELATED"/>
    <property type="match status" value="1"/>
</dbReference>
<name>A0A4Q4KRH0_9FLAO</name>
<keyword evidence="2" id="KW-1185">Reference proteome</keyword>
<dbReference type="Proteomes" id="UP000293952">
    <property type="component" value="Unassembled WGS sequence"/>
</dbReference>
<evidence type="ECO:0000313" key="2">
    <source>
        <dbReference type="Proteomes" id="UP000293952"/>
    </source>
</evidence>
<proteinExistence type="predicted"/>
<dbReference type="InterPro" id="IPR008912">
    <property type="entry name" value="Uncharacterised_CoxE"/>
</dbReference>
<organism evidence="1 2">
    <name type="scientific">Brumimicrobium glaciale</name>
    <dbReference type="NCBI Taxonomy" id="200475"/>
    <lineage>
        <taxon>Bacteria</taxon>
        <taxon>Pseudomonadati</taxon>
        <taxon>Bacteroidota</taxon>
        <taxon>Flavobacteriia</taxon>
        <taxon>Flavobacteriales</taxon>
        <taxon>Crocinitomicaceae</taxon>
        <taxon>Brumimicrobium</taxon>
    </lineage>
</organism>
<sequence>MFLDFFLLLKAKGIPVTLREYLDLLAALDANVAEYNVDDFYFLSRTVLVKNEEHLDLYDQIFGVYFKGIEQIQSSDILNIPDEWLRKNGERLFSREELEKIKSQGDLESLLDRMAELLKEQKERHQGGNKWIGTGGTSPFGAYGYNPEGVRIGQDKSRHRKAVKVWDKRSFKDLSQDEELDTRNMKMALRKLRILSREGRTEEIDLGKTIKSTAKNSGMLEIEMVPSKKNVVKVLLLFDIGGSMDDHIALCSQLFSAAKYEFKHLEFFYFHNCLYENVWKQNERRWDDKTPTETIFNTFNEDYRVVFVGDASMSPYEIFSRMGSVEHYNDEAGQVWLQRMIAQFPYFVWLNPVAKSEWKYTESIGMIQKIMKDRMFPLTIKGIEEAVDVLKRKKK</sequence>
<dbReference type="PANTHER" id="PTHR39338:SF7">
    <property type="entry name" value="BLL6692 PROTEIN"/>
    <property type="match status" value="1"/>
</dbReference>
<dbReference type="AlphaFoldDB" id="A0A4Q4KRH0"/>
<accession>A0A4Q4KRH0</accession>
<dbReference type="EMBL" id="SETE01000002">
    <property type="protein sequence ID" value="RYM34599.1"/>
    <property type="molecule type" value="Genomic_DNA"/>
</dbReference>
<dbReference type="RefSeq" id="WP_130092608.1">
    <property type="nucleotide sequence ID" value="NZ_SETE01000002.1"/>
</dbReference>
<reference evidence="1 2" key="1">
    <citation type="submission" date="2019-02" db="EMBL/GenBank/DDBJ databases">
        <title>Genome sequence of the sea-ice species Brumimicrobium glaciale.</title>
        <authorList>
            <person name="Bowman J.P."/>
        </authorList>
    </citation>
    <scope>NUCLEOTIDE SEQUENCE [LARGE SCALE GENOMIC DNA]</scope>
    <source>
        <strain evidence="1 2">IC156</strain>
    </source>
</reference>
<evidence type="ECO:0000313" key="1">
    <source>
        <dbReference type="EMBL" id="RYM34599.1"/>
    </source>
</evidence>
<dbReference type="OrthoDB" id="9764216at2"/>
<dbReference type="Pfam" id="PF05762">
    <property type="entry name" value="VWA_CoxE"/>
    <property type="match status" value="1"/>
</dbReference>
<gene>
    <name evidence="1" type="ORF">ERX46_04290</name>
</gene>
<protein>
    <submittedName>
        <fullName evidence="1">VWA domain-containing protein</fullName>
    </submittedName>
</protein>
<comment type="caution">
    <text evidence="1">The sequence shown here is derived from an EMBL/GenBank/DDBJ whole genome shotgun (WGS) entry which is preliminary data.</text>
</comment>